<protein>
    <submittedName>
        <fullName evidence="3">Fibronectin type-III domain-containing protein</fullName>
    </submittedName>
</protein>
<name>A0A183HZ96_9BILA</name>
<dbReference type="WBParaSite" id="OFLC_0001280901-mRNA-1">
    <property type="protein sequence ID" value="OFLC_0001280901-mRNA-1"/>
    <property type="gene ID" value="OFLC_0001280901"/>
</dbReference>
<dbReference type="EMBL" id="UZAJ01039941">
    <property type="protein sequence ID" value="VDP12221.1"/>
    <property type="molecule type" value="Genomic_DNA"/>
</dbReference>
<reference evidence="3" key="1">
    <citation type="submission" date="2016-06" db="UniProtKB">
        <authorList>
            <consortium name="WormBaseParasite"/>
        </authorList>
    </citation>
    <scope>IDENTIFICATION</scope>
</reference>
<dbReference type="AlphaFoldDB" id="A0A183HZ96"/>
<organism evidence="3">
    <name type="scientific">Onchocerca flexuosa</name>
    <dbReference type="NCBI Taxonomy" id="387005"/>
    <lineage>
        <taxon>Eukaryota</taxon>
        <taxon>Metazoa</taxon>
        <taxon>Ecdysozoa</taxon>
        <taxon>Nematoda</taxon>
        <taxon>Chromadorea</taxon>
        <taxon>Rhabditida</taxon>
        <taxon>Spirurina</taxon>
        <taxon>Spiruromorpha</taxon>
        <taxon>Filarioidea</taxon>
        <taxon>Onchocercidae</taxon>
        <taxon>Onchocerca</taxon>
    </lineage>
</organism>
<accession>A0A183HZ96</accession>
<evidence type="ECO:0000313" key="1">
    <source>
        <dbReference type="EMBL" id="VDP12221.1"/>
    </source>
</evidence>
<gene>
    <name evidence="1" type="ORF">OFLC_LOCUS12808</name>
</gene>
<proteinExistence type="predicted"/>
<dbReference type="Proteomes" id="UP000267606">
    <property type="component" value="Unassembled WGS sequence"/>
</dbReference>
<reference evidence="1 2" key="2">
    <citation type="submission" date="2018-11" db="EMBL/GenBank/DDBJ databases">
        <authorList>
            <consortium name="Pathogen Informatics"/>
        </authorList>
    </citation>
    <scope>NUCLEOTIDE SEQUENCE [LARGE SCALE GENOMIC DNA]</scope>
</reference>
<sequence length="101" mass="11523">MPVTATIDVPLPSETPQVLLNFTSHIMQIRHSWKLPYGTVENCAHVETYGLHENWTETPLIEEYKRDENNTTDEATLTKIFGTANGTTRNMRCKPRHTNAP</sequence>
<evidence type="ECO:0000313" key="3">
    <source>
        <dbReference type="WBParaSite" id="OFLC_0001280901-mRNA-1"/>
    </source>
</evidence>
<keyword evidence="2" id="KW-1185">Reference proteome</keyword>
<evidence type="ECO:0000313" key="2">
    <source>
        <dbReference type="Proteomes" id="UP000267606"/>
    </source>
</evidence>